<dbReference type="InterPro" id="IPR001367">
    <property type="entry name" value="Fe_dep_repressor"/>
</dbReference>
<name>A0A9D2IF84_9FIRM</name>
<dbReference type="GO" id="GO:0003677">
    <property type="term" value="F:DNA binding"/>
    <property type="evidence" value="ECO:0007669"/>
    <property type="project" value="UniProtKB-KW"/>
</dbReference>
<evidence type="ECO:0000313" key="7">
    <source>
        <dbReference type="Proteomes" id="UP000824132"/>
    </source>
</evidence>
<dbReference type="Gene3D" id="1.10.10.10">
    <property type="entry name" value="Winged helix-like DNA-binding domain superfamily/Winged helix DNA-binding domain"/>
    <property type="match status" value="1"/>
</dbReference>
<keyword evidence="3" id="KW-0238">DNA-binding</keyword>
<reference evidence="6" key="1">
    <citation type="journal article" date="2021" name="PeerJ">
        <title>Extensive microbial diversity within the chicken gut microbiome revealed by metagenomics and culture.</title>
        <authorList>
            <person name="Gilroy R."/>
            <person name="Ravi A."/>
            <person name="Getino M."/>
            <person name="Pursley I."/>
            <person name="Horton D.L."/>
            <person name="Alikhan N.F."/>
            <person name="Baker D."/>
            <person name="Gharbi K."/>
            <person name="Hall N."/>
            <person name="Watson M."/>
            <person name="Adriaenssens E.M."/>
            <person name="Foster-Nyarko E."/>
            <person name="Jarju S."/>
            <person name="Secka A."/>
            <person name="Antonio M."/>
            <person name="Oren A."/>
            <person name="Chaudhuri R.R."/>
            <person name="La Ragione R."/>
            <person name="Hildebrand F."/>
            <person name="Pallen M.J."/>
        </authorList>
    </citation>
    <scope>NUCLEOTIDE SEQUENCE</scope>
    <source>
        <strain evidence="6">CHK187-5294</strain>
    </source>
</reference>
<dbReference type="InterPro" id="IPR036390">
    <property type="entry name" value="WH_DNA-bd_sf"/>
</dbReference>
<evidence type="ECO:0000256" key="4">
    <source>
        <dbReference type="ARBA" id="ARBA00023163"/>
    </source>
</evidence>
<dbReference type="SUPFAM" id="SSF47979">
    <property type="entry name" value="Iron-dependent repressor protein, dimerization domain"/>
    <property type="match status" value="1"/>
</dbReference>
<feature type="domain" description="HTH dtxR-type" evidence="5">
    <location>
        <begin position="1"/>
        <end position="63"/>
    </location>
</feature>
<dbReference type="GO" id="GO:0046983">
    <property type="term" value="F:protein dimerization activity"/>
    <property type="evidence" value="ECO:0007669"/>
    <property type="project" value="InterPro"/>
</dbReference>
<dbReference type="Pfam" id="PF02742">
    <property type="entry name" value="Fe_dep_repr_C"/>
    <property type="match status" value="1"/>
</dbReference>
<evidence type="ECO:0000313" key="6">
    <source>
        <dbReference type="EMBL" id="HIZ04129.1"/>
    </source>
</evidence>
<dbReference type="PROSITE" id="PS50944">
    <property type="entry name" value="HTH_DTXR"/>
    <property type="match status" value="1"/>
</dbReference>
<organism evidence="6 7">
    <name type="scientific">Candidatus Borkfalkia avistercoris</name>
    <dbReference type="NCBI Taxonomy" id="2838504"/>
    <lineage>
        <taxon>Bacteria</taxon>
        <taxon>Bacillati</taxon>
        <taxon>Bacillota</taxon>
        <taxon>Clostridia</taxon>
        <taxon>Christensenellales</taxon>
        <taxon>Christensenellaceae</taxon>
        <taxon>Candidatus Borkfalkia</taxon>
    </lineage>
</organism>
<dbReference type="InterPro" id="IPR022689">
    <property type="entry name" value="Iron_dep_repressor"/>
</dbReference>
<dbReference type="InterPro" id="IPR022687">
    <property type="entry name" value="HTH_DTXR"/>
</dbReference>
<dbReference type="EMBL" id="DXCL01000046">
    <property type="protein sequence ID" value="HIZ04129.1"/>
    <property type="molecule type" value="Genomic_DNA"/>
</dbReference>
<dbReference type="Gene3D" id="1.10.60.10">
    <property type="entry name" value="Iron dependent repressor, metal binding and dimerisation domain"/>
    <property type="match status" value="1"/>
</dbReference>
<comment type="caution">
    <text evidence="6">The sequence shown here is derived from an EMBL/GenBank/DDBJ whole genome shotgun (WGS) entry which is preliminary data.</text>
</comment>
<dbReference type="InterPro" id="IPR036421">
    <property type="entry name" value="Fe_dep_repressor_sf"/>
</dbReference>
<keyword evidence="4" id="KW-0804">Transcription</keyword>
<evidence type="ECO:0000256" key="2">
    <source>
        <dbReference type="ARBA" id="ARBA00023015"/>
    </source>
</evidence>
<keyword evidence="2" id="KW-0805">Transcription regulation</keyword>
<evidence type="ECO:0000256" key="1">
    <source>
        <dbReference type="ARBA" id="ARBA00007871"/>
    </source>
</evidence>
<dbReference type="InterPro" id="IPR050536">
    <property type="entry name" value="DtxR_MntR_Metal-Reg"/>
</dbReference>
<gene>
    <name evidence="6" type="ORF">H9727_07575</name>
</gene>
<dbReference type="AlphaFoldDB" id="A0A9D2IF84"/>
<dbReference type="InterPro" id="IPR036388">
    <property type="entry name" value="WH-like_DNA-bd_sf"/>
</dbReference>
<dbReference type="SUPFAM" id="SSF46785">
    <property type="entry name" value="Winged helix' DNA-binding domain"/>
    <property type="match status" value="1"/>
</dbReference>
<dbReference type="Pfam" id="PF01325">
    <property type="entry name" value="Fe_dep_repress"/>
    <property type="match status" value="1"/>
</dbReference>
<sequence>MIDNESGEDYLEAILRLSAVKDDVHSVEVARELGVSKPAVTKAMRILTQKGYVNIVDNHIHLTETGRAYAEAVYEKHKMFTAFFTLLGVDAKVAEADACRVEHVLSEETCASIRAFMNANEKKED</sequence>
<dbReference type="Proteomes" id="UP000824132">
    <property type="component" value="Unassembled WGS sequence"/>
</dbReference>
<dbReference type="SMART" id="SM00529">
    <property type="entry name" value="HTH_DTXR"/>
    <property type="match status" value="1"/>
</dbReference>
<proteinExistence type="inferred from homology"/>
<dbReference type="PANTHER" id="PTHR33238:SF7">
    <property type="entry name" value="IRON-DEPENDENT TRANSCRIPTIONAL REGULATOR"/>
    <property type="match status" value="1"/>
</dbReference>
<reference evidence="6" key="2">
    <citation type="submission" date="2021-04" db="EMBL/GenBank/DDBJ databases">
        <authorList>
            <person name="Gilroy R."/>
        </authorList>
    </citation>
    <scope>NUCLEOTIDE SEQUENCE</scope>
    <source>
        <strain evidence="6">CHK187-5294</strain>
    </source>
</reference>
<evidence type="ECO:0000256" key="3">
    <source>
        <dbReference type="ARBA" id="ARBA00023125"/>
    </source>
</evidence>
<dbReference type="GO" id="GO:0046914">
    <property type="term" value="F:transition metal ion binding"/>
    <property type="evidence" value="ECO:0007669"/>
    <property type="project" value="InterPro"/>
</dbReference>
<evidence type="ECO:0000259" key="5">
    <source>
        <dbReference type="PROSITE" id="PS50944"/>
    </source>
</evidence>
<dbReference type="PANTHER" id="PTHR33238">
    <property type="entry name" value="IRON (METAL) DEPENDENT REPRESSOR, DTXR FAMILY"/>
    <property type="match status" value="1"/>
</dbReference>
<comment type="similarity">
    <text evidence="1">Belongs to the DtxR/MntR family.</text>
</comment>
<dbReference type="GO" id="GO:0003700">
    <property type="term" value="F:DNA-binding transcription factor activity"/>
    <property type="evidence" value="ECO:0007669"/>
    <property type="project" value="InterPro"/>
</dbReference>
<protein>
    <submittedName>
        <fullName evidence="6">Metal-dependent transcriptional regulator</fullName>
    </submittedName>
</protein>
<accession>A0A9D2IF84</accession>